<evidence type="ECO:0000256" key="2">
    <source>
        <dbReference type="SAM" id="MobiDB-lite"/>
    </source>
</evidence>
<evidence type="ECO:0000313" key="5">
    <source>
        <dbReference type="EMBL" id="PLB46823.1"/>
    </source>
</evidence>
<proteinExistence type="predicted"/>
<dbReference type="Pfam" id="PF24564">
    <property type="entry name" value="DUF7605"/>
    <property type="match status" value="1"/>
</dbReference>
<dbReference type="STRING" id="1392250.A0A2I2G1S7"/>
<dbReference type="AlphaFoldDB" id="A0A2I2G1S7"/>
<feature type="domain" description="Dynamin N-terminal" evidence="3">
    <location>
        <begin position="224"/>
        <end position="460"/>
    </location>
</feature>
<dbReference type="InterPro" id="IPR056024">
    <property type="entry name" value="DUF7605"/>
</dbReference>
<protein>
    <recommendedName>
        <fullName evidence="7">Nuclear GTPase SLIP-GC</fullName>
    </recommendedName>
</protein>
<dbReference type="SUPFAM" id="SSF52540">
    <property type="entry name" value="P-loop containing nucleoside triphosphate hydrolases"/>
    <property type="match status" value="1"/>
</dbReference>
<name>A0A2I2G1S7_9EURO</name>
<comment type="caution">
    <text evidence="5">The sequence shown here is derived from an EMBL/GenBank/DDBJ whole genome shotgun (WGS) entry which is preliminary data.</text>
</comment>
<feature type="coiled-coil region" evidence="1">
    <location>
        <begin position="600"/>
        <end position="648"/>
    </location>
</feature>
<evidence type="ECO:0008006" key="7">
    <source>
        <dbReference type="Google" id="ProtNLM"/>
    </source>
</evidence>
<dbReference type="InterPro" id="IPR027417">
    <property type="entry name" value="P-loop_NTPase"/>
</dbReference>
<feature type="domain" description="DUF7605" evidence="4">
    <location>
        <begin position="857"/>
        <end position="995"/>
    </location>
</feature>
<dbReference type="Proteomes" id="UP000234275">
    <property type="component" value="Unassembled WGS sequence"/>
</dbReference>
<dbReference type="OrthoDB" id="3598281at2759"/>
<dbReference type="GeneID" id="36561845"/>
<evidence type="ECO:0000259" key="4">
    <source>
        <dbReference type="Pfam" id="PF24564"/>
    </source>
</evidence>
<dbReference type="PANTHER" id="PTHR36681">
    <property type="entry name" value="NUCLEAR GTPASE, GERMINAL CENTER-ASSOCIATED, TANDEM DUPLICATE 3"/>
    <property type="match status" value="1"/>
</dbReference>
<feature type="coiled-coil region" evidence="1">
    <location>
        <begin position="525"/>
        <end position="552"/>
    </location>
</feature>
<evidence type="ECO:0000259" key="3">
    <source>
        <dbReference type="Pfam" id="PF00350"/>
    </source>
</evidence>
<evidence type="ECO:0000256" key="1">
    <source>
        <dbReference type="SAM" id="Coils"/>
    </source>
</evidence>
<accession>A0A2I2G1S7</accession>
<dbReference type="EMBL" id="MSFO01000006">
    <property type="protein sequence ID" value="PLB46823.1"/>
    <property type="molecule type" value="Genomic_DNA"/>
</dbReference>
<reference evidence="5 6" key="1">
    <citation type="submission" date="2016-12" db="EMBL/GenBank/DDBJ databases">
        <title>The genomes of Aspergillus section Nigri reveals drivers in fungal speciation.</title>
        <authorList>
            <consortium name="DOE Joint Genome Institute"/>
            <person name="Vesth T.C."/>
            <person name="Nybo J."/>
            <person name="Theobald S."/>
            <person name="Brandl J."/>
            <person name="Frisvad J.C."/>
            <person name="Nielsen K.F."/>
            <person name="Lyhne E.K."/>
            <person name="Kogle M.E."/>
            <person name="Kuo A."/>
            <person name="Riley R."/>
            <person name="Clum A."/>
            <person name="Nolan M."/>
            <person name="Lipzen A."/>
            <person name="Salamov A."/>
            <person name="Henrissat B."/>
            <person name="Wiebenga A."/>
            <person name="De Vries R.P."/>
            <person name="Grigoriev I.V."/>
            <person name="Mortensen U.H."/>
            <person name="Andersen M.R."/>
            <person name="Baker S.E."/>
        </authorList>
    </citation>
    <scope>NUCLEOTIDE SEQUENCE [LARGE SCALE GENOMIC DNA]</scope>
    <source>
        <strain evidence="5 6">IBT 23096</strain>
    </source>
</reference>
<feature type="region of interest" description="Disordered" evidence="2">
    <location>
        <begin position="1110"/>
        <end position="1129"/>
    </location>
</feature>
<feature type="coiled-coil region" evidence="1">
    <location>
        <begin position="949"/>
        <end position="976"/>
    </location>
</feature>
<gene>
    <name evidence="5" type="ORF">P170DRAFT_498741</name>
</gene>
<organism evidence="5 6">
    <name type="scientific">Aspergillus steynii IBT 23096</name>
    <dbReference type="NCBI Taxonomy" id="1392250"/>
    <lineage>
        <taxon>Eukaryota</taxon>
        <taxon>Fungi</taxon>
        <taxon>Dikarya</taxon>
        <taxon>Ascomycota</taxon>
        <taxon>Pezizomycotina</taxon>
        <taxon>Eurotiomycetes</taxon>
        <taxon>Eurotiomycetidae</taxon>
        <taxon>Eurotiales</taxon>
        <taxon>Aspergillaceae</taxon>
        <taxon>Aspergillus</taxon>
        <taxon>Aspergillus subgen. Circumdati</taxon>
    </lineage>
</organism>
<dbReference type="PANTHER" id="PTHR36681:SF3">
    <property type="entry name" value="NUCLEAR GTPASE, GERMINAL CENTER-ASSOCIATED, TANDEM DUPLICATE 3"/>
    <property type="match status" value="1"/>
</dbReference>
<sequence length="1151" mass="131984">MDDQVLKLAELHYIAEQSARHARIWEGQYQGIHSFQIKASTLNPLTEIAPPCPNFKEKWQSITPKLLEGYIERARLLDSSDLHQKSRNDYERFVQMLYNKCFADMEQLTVEMTSSISVNDFQNQLKSLNDNDLSEIYQSLAIQDEEDSDLDGYMSDIVDQLEYNLRDNEDPVIPTIEKAVEKGKLALQRLSKALEGSHVSTDDTDWKSEIDRTLPYAQSAKVIIGVVGSTGAGKSSLINAIADEEIILATNCMRASTAVATEISFNYGDSKYMAQIEFIKREDWLRELEVLVSDLKDNRDEVIKGKAPRDSEAAVAMDKIKTVYPWLEPQDILSTPIATLLDHLSVVHLLGSNVTIKENKARVFSRKVKFYVDSRGKRAAKGKKTEAHKEMGLWPLIRVVRVFVKADALSTGAVLVDLPGIFDTNSARVAVAEAYMKMCAAHWIVTPINRAVDDKVSRDLLSKNFKMQMQMDSAFNDITFICTKTDDVSIREVRNSLKIDVPVQKQREADIAKIGAALCELRERRSKNMEELDYLNDDLDELEERLSGGEHAIDPSLLSPTKRKHSNIGLDPVSSFIEMPSSPSTTDNSVNMHVEMSAEMQQLLSQYHEIKARRKTLQARRKPLNEEIRLKEQEFEKLKTQSEKSKEEIFRECIRARNEYSKQEIKRDFARGILDLDEENQADENESPGNDNEPQQTRDYDALERDLPVFCVSTRAYQKLRGRLRKEPVVEGFASFEETEIPQLQKHCIELTEKARRTFALRFLTKLDQLLQSMSLWSSVTNSANIIPDQRTREMETGFNKALSILKTVCLPDCFCMDHDSDYFRKPPIRKIYRAIGIALKEFPQTVEKWNARRAEGGLAFQTYRAMCKRQGIFRDKNWNDDLAIPMLNTIMHGWKQCFESFSPKRLRHLIDTLILILRQFHRDAVLSAGDGIAIKNEKKLDNSVESHCKALETSLKDLRNQIQTEQKDISRIFAQVIRRELRSTYEECAEQVGRALMLTLDDRIGSGTLNRMRELMFQRTKDANQVFKKSAIRVRRGLLELEKTTGERLGEILDKTVSDMKRDYYTVLIEPGVRKFSNEQIQIRNEVHKIVQEIQTELQLDELLRMKESGSHRAAPETTVKAEPTEVETRGVQEVGVTIKRELDDWEAQA</sequence>
<evidence type="ECO:0000313" key="6">
    <source>
        <dbReference type="Proteomes" id="UP000234275"/>
    </source>
</evidence>
<dbReference type="Gene3D" id="3.40.50.300">
    <property type="entry name" value="P-loop containing nucleotide triphosphate hydrolases"/>
    <property type="match status" value="1"/>
</dbReference>
<keyword evidence="6" id="KW-1185">Reference proteome</keyword>
<dbReference type="VEuPathDB" id="FungiDB:P170DRAFT_498741"/>
<keyword evidence="1" id="KW-0175">Coiled coil</keyword>
<dbReference type="RefSeq" id="XP_024702125.1">
    <property type="nucleotide sequence ID" value="XM_024854140.1"/>
</dbReference>
<dbReference type="Pfam" id="PF00350">
    <property type="entry name" value="Dynamin_N"/>
    <property type="match status" value="1"/>
</dbReference>
<dbReference type="InterPro" id="IPR045063">
    <property type="entry name" value="Dynamin_N"/>
</dbReference>
<feature type="region of interest" description="Disordered" evidence="2">
    <location>
        <begin position="678"/>
        <end position="697"/>
    </location>
</feature>